<feature type="compositionally biased region" description="Acidic residues" evidence="17">
    <location>
        <begin position="1556"/>
        <end position="1580"/>
    </location>
</feature>
<proteinExistence type="inferred from homology"/>
<dbReference type="Gene3D" id="3.30.60.60">
    <property type="entry name" value="N-acetyl transferase-like"/>
    <property type="match status" value="1"/>
</dbReference>
<dbReference type="InterPro" id="IPR013083">
    <property type="entry name" value="Znf_RING/FYVE/PHD"/>
</dbReference>
<feature type="compositionally biased region" description="Basic and acidic residues" evidence="17">
    <location>
        <begin position="659"/>
        <end position="675"/>
    </location>
</feature>
<keyword evidence="12" id="KW-0156">Chromatin regulator</keyword>
<feature type="compositionally biased region" description="Low complexity" evidence="17">
    <location>
        <begin position="443"/>
        <end position="458"/>
    </location>
</feature>
<keyword evidence="7" id="KW-0808">Transferase</keyword>
<dbReference type="InterPro" id="IPR036388">
    <property type="entry name" value="WH-like_DNA-bd_sf"/>
</dbReference>
<evidence type="ECO:0000259" key="19">
    <source>
        <dbReference type="PROSITE" id="PS51726"/>
    </source>
</evidence>
<dbReference type="Pfam" id="PF01853">
    <property type="entry name" value="MOZ_SAS"/>
    <property type="match status" value="1"/>
</dbReference>
<feature type="region of interest" description="Disordered" evidence="17">
    <location>
        <begin position="202"/>
        <end position="228"/>
    </location>
</feature>
<dbReference type="CDD" id="cd15489">
    <property type="entry name" value="PHD_SF"/>
    <property type="match status" value="1"/>
</dbReference>
<feature type="compositionally biased region" description="Basic residues" evidence="17">
    <location>
        <begin position="1659"/>
        <end position="1673"/>
    </location>
</feature>
<feature type="compositionally biased region" description="Acidic residues" evidence="17">
    <location>
        <begin position="1008"/>
        <end position="1022"/>
    </location>
</feature>
<dbReference type="Gene3D" id="1.10.10.10">
    <property type="entry name" value="Winged helix-like DNA-binding domain superfamily/Winged helix DNA-binding domain"/>
    <property type="match status" value="1"/>
</dbReference>
<feature type="active site" description="Proton donor/acceptor" evidence="15">
    <location>
        <position position="1341"/>
    </location>
</feature>
<evidence type="ECO:0000256" key="13">
    <source>
        <dbReference type="ARBA" id="ARBA00022990"/>
    </source>
</evidence>
<dbReference type="Proteomes" id="UP000790347">
    <property type="component" value="Unassembled WGS sequence"/>
</dbReference>
<evidence type="ECO:0000256" key="10">
    <source>
        <dbReference type="ARBA" id="ARBA00022833"/>
    </source>
</evidence>
<protein>
    <recommendedName>
        <fullName evidence="3">histone acetyltransferase</fullName>
        <ecNumber evidence="3">2.3.1.48</ecNumber>
    </recommendedName>
</protein>
<name>A0A922L3C1_DERFA</name>
<evidence type="ECO:0000259" key="20">
    <source>
        <dbReference type="PROSITE" id="PS52014"/>
    </source>
</evidence>
<keyword evidence="10" id="KW-0862">Zinc</keyword>
<evidence type="ECO:0000256" key="9">
    <source>
        <dbReference type="ARBA" id="ARBA00022771"/>
    </source>
</evidence>
<dbReference type="GO" id="GO:0005634">
    <property type="term" value="C:nucleus"/>
    <property type="evidence" value="ECO:0007669"/>
    <property type="project" value="UniProtKB-SubCell"/>
</dbReference>
<dbReference type="PROSITE" id="PS51726">
    <property type="entry name" value="MYST_HAT"/>
    <property type="match status" value="1"/>
</dbReference>
<feature type="compositionally biased region" description="Low complexity" evidence="17">
    <location>
        <begin position="915"/>
        <end position="926"/>
    </location>
</feature>
<feature type="region of interest" description="Disordered" evidence="17">
    <location>
        <begin position="1659"/>
        <end position="1782"/>
    </location>
</feature>
<keyword evidence="14" id="KW-0539">Nucleus</keyword>
<dbReference type="SMART" id="SM00249">
    <property type="entry name" value="PHD"/>
    <property type="match status" value="2"/>
</dbReference>
<feature type="compositionally biased region" description="Acidic residues" evidence="17">
    <location>
        <begin position="133"/>
        <end position="166"/>
    </location>
</feature>
<feature type="region of interest" description="Disordered" evidence="17">
    <location>
        <begin position="659"/>
        <end position="703"/>
    </location>
</feature>
<keyword evidence="6" id="KW-0597">Phosphoprotein</keyword>
<dbReference type="InterPro" id="IPR002717">
    <property type="entry name" value="HAT_MYST-type"/>
</dbReference>
<feature type="region of interest" description="Disordered" evidence="17">
    <location>
        <begin position="249"/>
        <end position="293"/>
    </location>
</feature>
<evidence type="ECO:0000256" key="15">
    <source>
        <dbReference type="PIRSR" id="PIRSR602717-51"/>
    </source>
</evidence>
<feature type="compositionally biased region" description="Low complexity" evidence="17">
    <location>
        <begin position="118"/>
        <end position="132"/>
    </location>
</feature>
<dbReference type="GO" id="GO:0006357">
    <property type="term" value="P:regulation of transcription by RNA polymerase II"/>
    <property type="evidence" value="ECO:0007669"/>
    <property type="project" value="TreeGrafter"/>
</dbReference>
<accession>A0A922L3C1</accession>
<dbReference type="PANTHER" id="PTHR10615:SF217">
    <property type="entry name" value="HISTONE ACETYLTRANSFERASE"/>
    <property type="match status" value="1"/>
</dbReference>
<dbReference type="Gene3D" id="3.30.40.10">
    <property type="entry name" value="Zinc/RING finger domain, C3HC4 (zinc finger)"/>
    <property type="match status" value="1"/>
</dbReference>
<evidence type="ECO:0000313" key="22">
    <source>
        <dbReference type="Proteomes" id="UP000790347"/>
    </source>
</evidence>
<dbReference type="GO" id="GO:0010484">
    <property type="term" value="F:histone H3 acetyltransferase activity"/>
    <property type="evidence" value="ECO:0007669"/>
    <property type="project" value="TreeGrafter"/>
</dbReference>
<dbReference type="Pfam" id="PF17772">
    <property type="entry name" value="zf-MYST"/>
    <property type="match status" value="1"/>
</dbReference>
<reference evidence="21" key="2">
    <citation type="journal article" date="2022" name="Res Sq">
        <title>Comparative Genomics Reveals Insights into the Divergent Evolution of Astigmatic Mites and Household Pest Adaptations.</title>
        <authorList>
            <person name="Xiong Q."/>
            <person name="Wan A.T.-Y."/>
            <person name="Liu X.-Y."/>
            <person name="Fung C.S.-H."/>
            <person name="Xiao X."/>
            <person name="Malainual N."/>
            <person name="Hou J."/>
            <person name="Wang L."/>
            <person name="Wang M."/>
            <person name="Yang K."/>
            <person name="Cui Y."/>
            <person name="Leung E."/>
            <person name="Nong W."/>
            <person name="Shin S.-K."/>
            <person name="Au S."/>
            <person name="Jeong K.Y."/>
            <person name="Chew F.T."/>
            <person name="Hui J."/>
            <person name="Leung T.F."/>
            <person name="Tungtrongchitr A."/>
            <person name="Zhong N."/>
            <person name="Liu Z."/>
            <person name="Tsui S."/>
        </authorList>
    </citation>
    <scope>NUCLEOTIDE SEQUENCE</scope>
    <source>
        <strain evidence="21">Derf</strain>
        <tissue evidence="21">Whole organism</tissue>
    </source>
</reference>
<dbReference type="GO" id="GO:0003712">
    <property type="term" value="F:transcription coregulator activity"/>
    <property type="evidence" value="ECO:0007669"/>
    <property type="project" value="TreeGrafter"/>
</dbReference>
<feature type="compositionally biased region" description="Low complexity" evidence="17">
    <location>
        <begin position="1735"/>
        <end position="1746"/>
    </location>
</feature>
<feature type="compositionally biased region" description="Polar residues" evidence="17">
    <location>
        <begin position="683"/>
        <end position="703"/>
    </location>
</feature>
<dbReference type="PANTHER" id="PTHR10615">
    <property type="entry name" value="HISTONE ACETYLTRANSFERASE"/>
    <property type="match status" value="1"/>
</dbReference>
<dbReference type="GO" id="GO:0008270">
    <property type="term" value="F:zinc ion binding"/>
    <property type="evidence" value="ECO:0007669"/>
    <property type="project" value="UniProtKB-KW"/>
</dbReference>
<feature type="compositionally biased region" description="Polar residues" evidence="17">
    <location>
        <begin position="1750"/>
        <end position="1767"/>
    </location>
</feature>
<evidence type="ECO:0000256" key="7">
    <source>
        <dbReference type="ARBA" id="ARBA00022679"/>
    </source>
</evidence>
<dbReference type="InterPro" id="IPR016181">
    <property type="entry name" value="Acyl_CoA_acyltransferase"/>
</dbReference>
<dbReference type="EMBL" id="ASGP02000006">
    <property type="protein sequence ID" value="KAH9501468.1"/>
    <property type="molecule type" value="Genomic_DNA"/>
</dbReference>
<evidence type="ECO:0000256" key="3">
    <source>
        <dbReference type="ARBA" id="ARBA00013184"/>
    </source>
</evidence>
<evidence type="ECO:0000256" key="16">
    <source>
        <dbReference type="PROSITE-ProRule" id="PRU00146"/>
    </source>
</evidence>
<keyword evidence="11" id="KW-0832">Ubl conjugation</keyword>
<dbReference type="GO" id="GO:0070776">
    <property type="term" value="C:MOZ/MORF histone acetyltransferase complex"/>
    <property type="evidence" value="ECO:0007669"/>
    <property type="project" value="TreeGrafter"/>
</dbReference>
<feature type="domain" description="MYST-type HAT" evidence="19">
    <location>
        <begin position="1153"/>
        <end position="1448"/>
    </location>
</feature>
<evidence type="ECO:0000256" key="14">
    <source>
        <dbReference type="ARBA" id="ARBA00023242"/>
    </source>
</evidence>
<evidence type="ECO:0000256" key="11">
    <source>
        <dbReference type="ARBA" id="ARBA00022843"/>
    </source>
</evidence>
<dbReference type="SUPFAM" id="SSF57903">
    <property type="entry name" value="FYVE/PHD zinc finger"/>
    <property type="match status" value="2"/>
</dbReference>
<feature type="compositionally biased region" description="Polar residues" evidence="17">
    <location>
        <begin position="419"/>
        <end position="442"/>
    </location>
</feature>
<sequence length="1782" mass="199974">MSADDSDNDSCHSSSSSSSSASSSESSTSSSSSNSSSSSSSSSKSHSSSSASKQSSASSSSSSSSGSSSSSESDDDSSQQTSLPEKAAVKIADDHHESSGASSCSENESGSDSDDGSESSSTSPSSSSSSSSSDDENDDENVEEEEEEDGEEMAASDSNDDDDEECSGYSSDSSKSSTRSSSNQFRYSNEVIIMANRNHSKRFVGSSSSSSSTAATPSKDNDNLFTSLCKSPNSLPRISFMSGLTENNKSSLQGLPNRLHATVPAPDARPIPSRSTFDNQQNQKQQQSGFSQKLSLVAENDIAKKPKFRTRVKKEDIVDIPITERDREILLAIGKIKRQKQRPSVDRLYNLLARSKHSDWDTKNKIQCHLDDMILRSLLARVNNADKGFVSYRELNSAIPIVAINNPLKSRVHLLNDISKSSDNNNQTAKTCQSTSPTFPKNSSTKTKSVSTSTTTTTTTLNSIDESIERVVRRYCKDSLNRQQSITTTSIDNDSENNNHRSYLHRKCGMCGHSTKDDENDELITCSVCGMSGHSSCLGCSPSLLARIRQLPNWECPNCKKCPRCGQHDDETNIVCVVCDRAFHRTCLRWNPSNSVFLSKYTCDDCDKIYAEDTVSATTTITTTKNNNNRNSFNSHSSSGIIQQQPEIKLATAIRHHPSIEKQHKQQRPKSFESNHKRRYDSPDTTNSFELKQQSTLTPKSEENSTQLLEFCRKYLGRRGRRKGSFHLKRDLVSYRTLTLQRANLSQLNYQLIRPEIESICTTTTTEQSSSLLPDSSAILDNLDSVVGSADLEIVDNNINNNYYNKENNGGENNSISKRNKRRKYHNKRQNLNRTVDVKNLTKLETDLNSRSSSISVDLQNHLNSDPVLVVPESDNGDDEEVEKILSTSSNHKTKRTKMRKSNKQTLITEFLIKSSTSSSSSSSSSATKAHENQSADENGNGSCDDDDNDNGEHGRTTNKQKSSSKQTTTNASVKKSAKKRSRKFTPIKRRRNQQQKQLETDVSIIMAEDDDDGVVEENDEPTSEKFKTSTPKPKKRDRYKEEKSKDDNIGKSNKSKNRNRSIVITDNSGTSDKRQSEISSPNSQHSSFLDGHKKNYRALSPPLPLDATMEITGDDEQLFKKVQNVAENGLSSIILTPLKTQSPGSKNDGEHTQLRCPAAIEFGNYEIETWYSSLYPHEYARLQKLFICEFCLKYMKSSDMMERHMKKCLLKRPPGDEIYRSRQIIPNFHIKTPIYLSVYEVDGANTKWYCQNLCLLGKLFIDHKTLLFDVEHFLFYILTIDDIYGSHVVGYFSKEKFSTKHFNVSCIVTLPQYQRSGFGRFLIDFSYLLSRREALIGTPEKPLSELGKLSYLSYWRFRIYEYVDRLFRQKNECTKDSQDDDLLSISIELISEKTGLNVNDISSTLQWCGAFKKVNKEWLLEFKQEEIERCLQKPRISLNEDNLIWEPLISKEPQISVKNDEVYNVLFYDDALDQNSLNKSMKNGIQLPGKLKKKRRRRWNKAYNHTPTPKRRKKKTTHGEEATESGNQRISEDDEEVDDDDDDDDDEDSRMAFENDTEDDEDSDDVDDENYDEDEEEEETIKNDSEIVTNGNIDSTTTSSPHHRTRSTVNNHDESSCDKPMTLVNGHHHHLRNTNSSATAAAAAIVTEDSNSSPLFKVRRRKRSTSRSPFKRLKLDTSPLSTPTMAKMSSPLTNGNHKTINGKLPVRNLSNLCGDEINDVGDDNEDHHQDGESSSDSNSNVSNSKNENRTSSTTLITMKQQHSSPLRNHHHSPRNLSNGVC</sequence>
<feature type="compositionally biased region" description="Basic residues" evidence="17">
    <location>
        <begin position="892"/>
        <end position="903"/>
    </location>
</feature>
<feature type="compositionally biased region" description="Polar residues" evidence="17">
    <location>
        <begin position="958"/>
        <end position="971"/>
    </location>
</feature>
<dbReference type="FunFam" id="3.30.60.60:FF:000001">
    <property type="entry name" value="Histone acetyltransferase"/>
    <property type="match status" value="1"/>
</dbReference>
<evidence type="ECO:0000256" key="5">
    <source>
        <dbReference type="ARBA" id="ARBA00022499"/>
    </source>
</evidence>
<evidence type="ECO:0000256" key="6">
    <source>
        <dbReference type="ARBA" id="ARBA00022553"/>
    </source>
</evidence>
<dbReference type="Gene3D" id="3.40.630.30">
    <property type="match status" value="1"/>
</dbReference>
<evidence type="ECO:0000256" key="4">
    <source>
        <dbReference type="ARBA" id="ARBA00022491"/>
    </source>
</evidence>
<evidence type="ECO:0000256" key="17">
    <source>
        <dbReference type="SAM" id="MobiDB-lite"/>
    </source>
</evidence>
<feature type="compositionally biased region" description="Polar residues" evidence="17">
    <location>
        <begin position="1691"/>
        <end position="1700"/>
    </location>
</feature>
<dbReference type="InterPro" id="IPR019787">
    <property type="entry name" value="Znf_PHD-finger"/>
</dbReference>
<dbReference type="Pfam" id="PF21524">
    <property type="entry name" value="SAMD1_WH"/>
    <property type="match status" value="1"/>
</dbReference>
<feature type="compositionally biased region" description="Low complexity" evidence="17">
    <location>
        <begin position="167"/>
        <end position="182"/>
    </location>
</feature>
<dbReference type="PROSITE" id="PS52014">
    <property type="entry name" value="SAMD1_WH"/>
    <property type="match status" value="1"/>
</dbReference>
<evidence type="ECO:0000313" key="21">
    <source>
        <dbReference type="EMBL" id="KAH9501468.1"/>
    </source>
</evidence>
<dbReference type="InterPro" id="IPR011011">
    <property type="entry name" value="Znf_FYVE_PHD"/>
</dbReference>
<dbReference type="GO" id="GO:0003682">
    <property type="term" value="F:chromatin binding"/>
    <property type="evidence" value="ECO:0007669"/>
    <property type="project" value="TreeGrafter"/>
</dbReference>
<dbReference type="InterPro" id="IPR040706">
    <property type="entry name" value="Zf-MYST"/>
</dbReference>
<evidence type="ECO:0000256" key="8">
    <source>
        <dbReference type="ARBA" id="ARBA00022723"/>
    </source>
</evidence>
<dbReference type="SUPFAM" id="SSF55729">
    <property type="entry name" value="Acyl-CoA N-acyltransferases (Nat)"/>
    <property type="match status" value="1"/>
</dbReference>
<dbReference type="GO" id="GO:0003677">
    <property type="term" value="F:DNA binding"/>
    <property type="evidence" value="ECO:0007669"/>
    <property type="project" value="InterPro"/>
</dbReference>
<feature type="region of interest" description="Disordered" evidence="17">
    <location>
        <begin position="1481"/>
        <end position="1630"/>
    </location>
</feature>
<keyword evidence="13" id="KW-0007">Acetylation</keyword>
<keyword evidence="8" id="KW-0479">Metal-binding</keyword>
<feature type="region of interest" description="Disordered" evidence="17">
    <location>
        <begin position="867"/>
        <end position="903"/>
    </location>
</feature>
<reference evidence="21" key="1">
    <citation type="submission" date="2013-05" db="EMBL/GenBank/DDBJ databases">
        <authorList>
            <person name="Yim A.K.Y."/>
            <person name="Chan T.F."/>
            <person name="Ji K.M."/>
            <person name="Liu X.Y."/>
            <person name="Zhou J.W."/>
            <person name="Li R.Q."/>
            <person name="Yang K.Y."/>
            <person name="Li J."/>
            <person name="Li M."/>
            <person name="Law P.T.W."/>
            <person name="Wu Y.L."/>
            <person name="Cai Z.L."/>
            <person name="Qin H."/>
            <person name="Bao Y."/>
            <person name="Leung R.K.K."/>
            <person name="Ng P.K.S."/>
            <person name="Zou J."/>
            <person name="Zhong X.J."/>
            <person name="Ran P.X."/>
            <person name="Zhong N.S."/>
            <person name="Liu Z.G."/>
            <person name="Tsui S.K.W."/>
        </authorList>
    </citation>
    <scope>NUCLEOTIDE SEQUENCE</scope>
    <source>
        <strain evidence="21">Derf</strain>
        <tissue evidence="21">Whole organism</tissue>
    </source>
</reference>
<keyword evidence="5" id="KW-1017">Isopeptide bond</keyword>
<comment type="subcellular location">
    <subcellularLocation>
        <location evidence="1">Nucleus</location>
    </subcellularLocation>
</comment>
<feature type="compositionally biased region" description="Polar residues" evidence="17">
    <location>
        <begin position="213"/>
        <end position="228"/>
    </location>
</feature>
<gene>
    <name evidence="21" type="primary">KAT6B</name>
    <name evidence="21" type="ORF">DERF_012313</name>
</gene>
<organism evidence="21 22">
    <name type="scientific">Dermatophagoides farinae</name>
    <name type="common">American house dust mite</name>
    <dbReference type="NCBI Taxonomy" id="6954"/>
    <lineage>
        <taxon>Eukaryota</taxon>
        <taxon>Metazoa</taxon>
        <taxon>Ecdysozoa</taxon>
        <taxon>Arthropoda</taxon>
        <taxon>Chelicerata</taxon>
        <taxon>Arachnida</taxon>
        <taxon>Acari</taxon>
        <taxon>Acariformes</taxon>
        <taxon>Sarcoptiformes</taxon>
        <taxon>Astigmata</taxon>
        <taxon>Psoroptidia</taxon>
        <taxon>Analgoidea</taxon>
        <taxon>Pyroglyphidae</taxon>
        <taxon>Dermatophagoidinae</taxon>
        <taxon>Dermatophagoides</taxon>
    </lineage>
</organism>
<evidence type="ECO:0000256" key="2">
    <source>
        <dbReference type="ARBA" id="ARBA00010107"/>
    </source>
</evidence>
<comment type="caution">
    <text evidence="21">The sequence shown here is derived from an EMBL/GenBank/DDBJ whole genome shotgun (WGS) entry which is preliminary data.</text>
</comment>
<dbReference type="InterPro" id="IPR048589">
    <property type="entry name" value="SAMD1-like_WH"/>
</dbReference>
<feature type="compositionally biased region" description="Basic and acidic residues" evidence="17">
    <location>
        <begin position="1039"/>
        <end position="1050"/>
    </location>
</feature>
<evidence type="ECO:0000256" key="12">
    <source>
        <dbReference type="ARBA" id="ARBA00022853"/>
    </source>
</evidence>
<feature type="compositionally biased region" description="Basic and acidic residues" evidence="17">
    <location>
        <begin position="87"/>
        <end position="98"/>
    </location>
</feature>
<evidence type="ECO:0000259" key="18">
    <source>
        <dbReference type="PROSITE" id="PS50016"/>
    </source>
</evidence>
<feature type="compositionally biased region" description="Basic residues" evidence="17">
    <location>
        <begin position="976"/>
        <end position="994"/>
    </location>
</feature>
<feature type="compositionally biased region" description="Basic residues" evidence="17">
    <location>
        <begin position="1491"/>
        <end position="1501"/>
    </location>
</feature>
<dbReference type="PROSITE" id="PS50016">
    <property type="entry name" value="ZF_PHD_2"/>
    <property type="match status" value="1"/>
</dbReference>
<feature type="domain" description="PHD-type" evidence="18">
    <location>
        <begin position="505"/>
        <end position="562"/>
    </location>
</feature>
<feature type="region of interest" description="Disordered" evidence="17">
    <location>
        <begin position="419"/>
        <end position="458"/>
    </location>
</feature>
<comment type="similarity">
    <text evidence="2">Belongs to the MYST (SAS/MOZ) family.</text>
</comment>
<feature type="region of interest" description="Disordered" evidence="17">
    <location>
        <begin position="1"/>
        <end position="186"/>
    </location>
</feature>
<feature type="compositionally biased region" description="Low complexity" evidence="17">
    <location>
        <begin position="11"/>
        <end position="71"/>
    </location>
</feature>
<feature type="region of interest" description="Disordered" evidence="17">
    <location>
        <begin position="915"/>
        <end position="1091"/>
    </location>
</feature>
<feature type="region of interest" description="Disordered" evidence="17">
    <location>
        <begin position="805"/>
        <end position="825"/>
    </location>
</feature>
<dbReference type="CDD" id="cd04301">
    <property type="entry name" value="NAT_SF"/>
    <property type="match status" value="1"/>
</dbReference>
<dbReference type="InterPro" id="IPR001965">
    <property type="entry name" value="Znf_PHD"/>
</dbReference>
<evidence type="ECO:0000256" key="1">
    <source>
        <dbReference type="ARBA" id="ARBA00004123"/>
    </source>
</evidence>
<feature type="compositionally biased region" description="Polar residues" evidence="17">
    <location>
        <begin position="1078"/>
        <end position="1088"/>
    </location>
</feature>
<dbReference type="InterPro" id="IPR050603">
    <property type="entry name" value="MYST_HAT"/>
</dbReference>
<feature type="domain" description="SAMD1-like winged helix (WH)" evidence="20">
    <location>
        <begin position="317"/>
        <end position="398"/>
    </location>
</feature>
<feature type="compositionally biased region" description="Low complexity" evidence="17">
    <location>
        <begin position="99"/>
        <end position="108"/>
    </location>
</feature>
<feature type="compositionally biased region" description="Acidic residues" evidence="17">
    <location>
        <begin position="1533"/>
        <end position="1549"/>
    </location>
</feature>
<keyword evidence="4" id="KW-0678">Repressor</keyword>
<keyword evidence="22" id="KW-1185">Reference proteome</keyword>
<feature type="compositionally biased region" description="Low complexity" evidence="17">
    <location>
        <begin position="279"/>
        <end position="293"/>
    </location>
</feature>
<feature type="compositionally biased region" description="Low complexity" evidence="17">
    <location>
        <begin position="805"/>
        <end position="817"/>
    </location>
</feature>
<dbReference type="EC" id="2.3.1.48" evidence="3"/>
<feature type="compositionally biased region" description="Polar residues" evidence="17">
    <location>
        <begin position="1061"/>
        <end position="1071"/>
    </location>
</feature>
<keyword evidence="9 16" id="KW-0863">Zinc-finger</keyword>